<accession>A0A168QGN2</accession>
<dbReference type="GO" id="GO:0016593">
    <property type="term" value="C:Cdc73/Paf1 complex"/>
    <property type="evidence" value="ECO:0007669"/>
    <property type="project" value="InterPro"/>
</dbReference>
<dbReference type="GO" id="GO:0003682">
    <property type="term" value="F:chromatin binding"/>
    <property type="evidence" value="ECO:0007669"/>
    <property type="project" value="TreeGrafter"/>
</dbReference>
<protein>
    <recommendedName>
        <fullName evidence="7">RNA polymerase II-associated factor 1 homolog</fullName>
    </recommendedName>
</protein>
<evidence type="ECO:0000256" key="1">
    <source>
        <dbReference type="ARBA" id="ARBA00004123"/>
    </source>
</evidence>
<evidence type="ECO:0000313" key="6">
    <source>
        <dbReference type="Proteomes" id="UP000078561"/>
    </source>
</evidence>
<dbReference type="Proteomes" id="UP000078561">
    <property type="component" value="Unassembled WGS sequence"/>
</dbReference>
<proteinExistence type="inferred from homology"/>
<organism evidence="5">
    <name type="scientific">Absidia glauca</name>
    <name type="common">Pin mould</name>
    <dbReference type="NCBI Taxonomy" id="4829"/>
    <lineage>
        <taxon>Eukaryota</taxon>
        <taxon>Fungi</taxon>
        <taxon>Fungi incertae sedis</taxon>
        <taxon>Mucoromycota</taxon>
        <taxon>Mucoromycotina</taxon>
        <taxon>Mucoromycetes</taxon>
        <taxon>Mucorales</taxon>
        <taxon>Cunninghamellaceae</taxon>
        <taxon>Absidia</taxon>
    </lineage>
</organism>
<dbReference type="STRING" id="4829.A0A168QGN2"/>
<dbReference type="InterPro" id="IPR007133">
    <property type="entry name" value="RNA_pol_II-assoc_Paf1"/>
</dbReference>
<dbReference type="AlphaFoldDB" id="A0A168QGN2"/>
<dbReference type="PANTHER" id="PTHR23188">
    <property type="entry name" value="RNA POLYMERASE II-ASSOCIATED FACTOR 1 HOMOLOG"/>
    <property type="match status" value="1"/>
</dbReference>
<evidence type="ECO:0000256" key="2">
    <source>
        <dbReference type="ARBA" id="ARBA00007560"/>
    </source>
</evidence>
<evidence type="ECO:0000313" key="5">
    <source>
        <dbReference type="EMBL" id="SAM04657.1"/>
    </source>
</evidence>
<keyword evidence="3" id="KW-0539">Nucleus</keyword>
<sequence>MASKRYRNRLPSIPFPPKLLATQSLAARNVQYTTNSLIEQTPHLLTLDSSSSIPFDKLLVDYLDMMETNPDVARISANVADEDKLLMTPPRDEKEQLKQHGRQPNVTWLRRSEYIASAERKQKVATNGSTEIRSKLTKQDLEAHTYRTYESQIAGVEATFAPHDTTTLRHPRTKKRAVRLTPILPDMKCWETVYTIGQFPADPADNQRLNKRKRQDTTSSKQPSELDAADRGILRPISNPHDANDSYLIWFLPDNGSSSVLKRQKTDVQQVLDQHLNFEAVRDYTYRNDNAPGHQNLLLTLGYDDNQQPVMRYNLVKSKLVAQKKRALARGYRSMDDYEKPNVLSVTYQ</sequence>
<dbReference type="EMBL" id="LT554414">
    <property type="protein sequence ID" value="SAM04657.1"/>
    <property type="molecule type" value="Genomic_DNA"/>
</dbReference>
<dbReference type="PANTHER" id="PTHR23188:SF12">
    <property type="entry name" value="RNA POLYMERASE II-ASSOCIATED FACTOR 1 HOMOLOG"/>
    <property type="match status" value="1"/>
</dbReference>
<dbReference type="OrthoDB" id="10260285at2759"/>
<gene>
    <name evidence="5" type="primary">ABSGL_10523.1 scaffold 12026</name>
</gene>
<evidence type="ECO:0008006" key="7">
    <source>
        <dbReference type="Google" id="ProtNLM"/>
    </source>
</evidence>
<dbReference type="OMA" id="NDSYLIW"/>
<keyword evidence="6" id="KW-1185">Reference proteome</keyword>
<dbReference type="InParanoid" id="A0A168QGN2"/>
<evidence type="ECO:0000256" key="4">
    <source>
        <dbReference type="SAM" id="MobiDB-lite"/>
    </source>
</evidence>
<dbReference type="GO" id="GO:0006368">
    <property type="term" value="P:transcription elongation by RNA polymerase II"/>
    <property type="evidence" value="ECO:0007669"/>
    <property type="project" value="InterPro"/>
</dbReference>
<dbReference type="GO" id="GO:0000993">
    <property type="term" value="F:RNA polymerase II complex binding"/>
    <property type="evidence" value="ECO:0007669"/>
    <property type="project" value="TreeGrafter"/>
</dbReference>
<name>A0A168QGN2_ABSGL</name>
<comment type="similarity">
    <text evidence="2">Belongs to the PAF1 family.</text>
</comment>
<dbReference type="Pfam" id="PF03985">
    <property type="entry name" value="Paf1"/>
    <property type="match status" value="1"/>
</dbReference>
<comment type="subcellular location">
    <subcellularLocation>
        <location evidence="1">Nucleus</location>
    </subcellularLocation>
</comment>
<evidence type="ECO:0000256" key="3">
    <source>
        <dbReference type="ARBA" id="ARBA00023242"/>
    </source>
</evidence>
<feature type="region of interest" description="Disordered" evidence="4">
    <location>
        <begin position="201"/>
        <end position="231"/>
    </location>
</feature>
<reference evidence="5" key="1">
    <citation type="submission" date="2016-04" db="EMBL/GenBank/DDBJ databases">
        <authorList>
            <person name="Evans L.H."/>
            <person name="Alamgir A."/>
            <person name="Owens N."/>
            <person name="Weber N.D."/>
            <person name="Virtaneva K."/>
            <person name="Barbian K."/>
            <person name="Babar A."/>
            <person name="Rosenke K."/>
        </authorList>
    </citation>
    <scope>NUCLEOTIDE SEQUENCE [LARGE SCALE GENOMIC DNA]</scope>
    <source>
        <strain evidence="5">CBS 101.48</strain>
    </source>
</reference>